<sequence length="312" mass="36700">MSKDKWLTMYDRSFLLMRKLITQLFETLAACSEGIMRFSECLEYLFMSSKYHLDDLLKKTEKLEIYLHPTFEDNVNSISSFSLVRNRSPEYTTRATILLTDILETAQKMMGSLCLAYIQYIKSTKKIAKREFVRRREVYSVKISQNIAQPKFYKQLFKILKSELNLSDLKLLLKSATDEFHELFVFIKENLNDQQSSGLFNWLNLTNNINDLEDVLCRLSSILTIQERNLIKLIDLNDLGISTFVHMIEKLKDNLNNGQEEEGPLFDLNELRERFKKWKDLMKLDDCDPFQLNSVVYKLSLDGEEDSDKNDK</sequence>
<protein>
    <submittedName>
        <fullName evidence="1">Uncharacterized protein</fullName>
    </submittedName>
</protein>
<proteinExistence type="predicted"/>
<dbReference type="EMBL" id="KL251805">
    <property type="protein sequence ID" value="KGB41290.1"/>
    <property type="molecule type" value="Genomic_DNA"/>
</dbReference>
<reference evidence="1" key="1">
    <citation type="journal article" date="2012" name="Nat. Genet.">
        <title>Whole-genome sequence of Schistosoma haematobium.</title>
        <authorList>
            <person name="Young N.D."/>
            <person name="Jex A.R."/>
            <person name="Li B."/>
            <person name="Liu S."/>
            <person name="Yang L."/>
            <person name="Xiong Z."/>
            <person name="Li Y."/>
            <person name="Cantacessi C."/>
            <person name="Hall R.S."/>
            <person name="Xu X."/>
            <person name="Chen F."/>
            <person name="Wu X."/>
            <person name="Zerlotini A."/>
            <person name="Oliveira G."/>
            <person name="Hofmann A."/>
            <person name="Zhang G."/>
            <person name="Fang X."/>
            <person name="Kang Y."/>
            <person name="Campbell B.E."/>
            <person name="Loukas A."/>
            <person name="Ranganathan S."/>
            <person name="Rollinson D."/>
            <person name="Rinaldi G."/>
            <person name="Brindley P.J."/>
            <person name="Yang H."/>
            <person name="Wang J."/>
            <person name="Wang J."/>
            <person name="Gasser R.B."/>
        </authorList>
    </citation>
    <scope>NUCLEOTIDE SEQUENCE [LARGE SCALE GENOMIC DNA]</scope>
</reference>
<accession>A0A095A216</accession>
<organism evidence="1">
    <name type="scientific">Schistosoma haematobium</name>
    <name type="common">Blood fluke</name>
    <dbReference type="NCBI Taxonomy" id="6185"/>
    <lineage>
        <taxon>Eukaryota</taxon>
        <taxon>Metazoa</taxon>
        <taxon>Spiralia</taxon>
        <taxon>Lophotrochozoa</taxon>
        <taxon>Platyhelminthes</taxon>
        <taxon>Trematoda</taxon>
        <taxon>Digenea</taxon>
        <taxon>Strigeidida</taxon>
        <taxon>Schistosomatoidea</taxon>
        <taxon>Schistosomatidae</taxon>
        <taxon>Schistosoma</taxon>
    </lineage>
</organism>
<dbReference type="AlphaFoldDB" id="A0A095A216"/>
<name>A0A095A216_SCHHA</name>
<gene>
    <name evidence="1" type="ORF">MS3_09797</name>
</gene>
<evidence type="ECO:0000313" key="1">
    <source>
        <dbReference type="EMBL" id="KGB41290.1"/>
    </source>
</evidence>